<dbReference type="Gene3D" id="1.10.10.60">
    <property type="entry name" value="Homeodomain-like"/>
    <property type="match status" value="1"/>
</dbReference>
<evidence type="ECO:0000313" key="7">
    <source>
        <dbReference type="Proteomes" id="UP000462435"/>
    </source>
</evidence>
<comment type="caution">
    <text evidence="6">The sequence shown here is derived from an EMBL/GenBank/DDBJ whole genome shotgun (WGS) entry which is preliminary data.</text>
</comment>
<evidence type="ECO:0000259" key="5">
    <source>
        <dbReference type="PROSITE" id="PS01124"/>
    </source>
</evidence>
<name>A0A7V8FWZ7_9BURK</name>
<reference evidence="7" key="1">
    <citation type="journal article" date="2020" name="MBio">
        <title>Horizontal gene transfer to a defensive symbiont with a reduced genome amongst a multipartite beetle microbiome.</title>
        <authorList>
            <person name="Waterworth S.C."/>
            <person name="Florez L.V."/>
            <person name="Rees E.R."/>
            <person name="Hertweck C."/>
            <person name="Kaltenpoth M."/>
            <person name="Kwan J.C."/>
        </authorList>
    </citation>
    <scope>NUCLEOTIDE SEQUENCE [LARGE SCALE GENOMIC DNA]</scope>
</reference>
<protein>
    <submittedName>
        <fullName evidence="6">HTH-type transcriptional regulator NimR</fullName>
    </submittedName>
</protein>
<dbReference type="PRINTS" id="PR00032">
    <property type="entry name" value="HTHARAC"/>
</dbReference>
<dbReference type="Proteomes" id="UP000462435">
    <property type="component" value="Unassembled WGS sequence"/>
</dbReference>
<dbReference type="FunFam" id="1.10.10.60:FF:000132">
    <property type="entry name" value="AraC family transcriptional regulator"/>
    <property type="match status" value="1"/>
</dbReference>
<dbReference type="InterPro" id="IPR018060">
    <property type="entry name" value="HTH_AraC"/>
</dbReference>
<dbReference type="EMBL" id="WNDX01000052">
    <property type="protein sequence ID" value="KAF1043864.1"/>
    <property type="molecule type" value="Genomic_DNA"/>
</dbReference>
<evidence type="ECO:0000313" key="6">
    <source>
        <dbReference type="EMBL" id="KAF1043864.1"/>
    </source>
</evidence>
<dbReference type="Pfam" id="PF12833">
    <property type="entry name" value="HTH_18"/>
    <property type="match status" value="1"/>
</dbReference>
<dbReference type="GO" id="GO:0043565">
    <property type="term" value="F:sequence-specific DNA binding"/>
    <property type="evidence" value="ECO:0007669"/>
    <property type="project" value="InterPro"/>
</dbReference>
<dbReference type="InterPro" id="IPR011051">
    <property type="entry name" value="RmlC_Cupin_sf"/>
</dbReference>
<dbReference type="SMART" id="SM00342">
    <property type="entry name" value="HTH_ARAC"/>
    <property type="match status" value="1"/>
</dbReference>
<evidence type="ECO:0000256" key="3">
    <source>
        <dbReference type="ARBA" id="ARBA00023125"/>
    </source>
</evidence>
<keyword evidence="4" id="KW-0804">Transcription</keyword>
<evidence type="ECO:0000256" key="1">
    <source>
        <dbReference type="ARBA" id="ARBA00022491"/>
    </source>
</evidence>
<dbReference type="PROSITE" id="PS01124">
    <property type="entry name" value="HTH_ARAC_FAMILY_2"/>
    <property type="match status" value="1"/>
</dbReference>
<keyword evidence="2" id="KW-0805">Transcription regulation</keyword>
<gene>
    <name evidence="6" type="primary">nimR_2</name>
    <name evidence="6" type="ORF">GAK35_02012</name>
</gene>
<dbReference type="GO" id="GO:0003700">
    <property type="term" value="F:DNA-binding transcription factor activity"/>
    <property type="evidence" value="ECO:0007669"/>
    <property type="project" value="InterPro"/>
</dbReference>
<accession>A0A7V8FWZ7</accession>
<dbReference type="InterPro" id="IPR020449">
    <property type="entry name" value="Tscrpt_reg_AraC-type_HTH"/>
</dbReference>
<evidence type="ECO:0000256" key="2">
    <source>
        <dbReference type="ARBA" id="ARBA00023015"/>
    </source>
</evidence>
<keyword evidence="3" id="KW-0238">DNA-binding</keyword>
<dbReference type="PANTHER" id="PTHR11019:SF199">
    <property type="entry name" value="HTH-TYPE TRANSCRIPTIONAL REGULATOR NIMR"/>
    <property type="match status" value="1"/>
</dbReference>
<dbReference type="PANTHER" id="PTHR11019">
    <property type="entry name" value="HTH-TYPE TRANSCRIPTIONAL REGULATOR NIMR"/>
    <property type="match status" value="1"/>
</dbReference>
<proteinExistence type="predicted"/>
<dbReference type="SUPFAM" id="SSF46689">
    <property type="entry name" value="Homeodomain-like"/>
    <property type="match status" value="1"/>
</dbReference>
<feature type="domain" description="HTH araC/xylS-type" evidence="5">
    <location>
        <begin position="179"/>
        <end position="276"/>
    </location>
</feature>
<dbReference type="CDD" id="cd06124">
    <property type="entry name" value="cupin_NimR-like_N"/>
    <property type="match status" value="1"/>
</dbReference>
<keyword evidence="1" id="KW-0678">Repressor</keyword>
<organism evidence="6 7">
    <name type="scientific">Herbaspirillum frisingense</name>
    <dbReference type="NCBI Taxonomy" id="92645"/>
    <lineage>
        <taxon>Bacteria</taxon>
        <taxon>Pseudomonadati</taxon>
        <taxon>Pseudomonadota</taxon>
        <taxon>Betaproteobacteria</taxon>
        <taxon>Burkholderiales</taxon>
        <taxon>Oxalobacteraceae</taxon>
        <taxon>Herbaspirillum</taxon>
    </lineage>
</organism>
<dbReference type="InterPro" id="IPR009057">
    <property type="entry name" value="Homeodomain-like_sf"/>
</dbReference>
<dbReference type="AlphaFoldDB" id="A0A7V8FWZ7"/>
<evidence type="ECO:0000256" key="4">
    <source>
        <dbReference type="ARBA" id="ARBA00023163"/>
    </source>
</evidence>
<dbReference type="SUPFAM" id="SSF51182">
    <property type="entry name" value="RmlC-like cupins"/>
    <property type="match status" value="1"/>
</dbReference>
<sequence>MPFLSELSHATEWMDPDLVPRPIVTFGATGTTPPRLSPEQEAFYRDRRENDFHQHIKGQLLLAQRGILSCEIEGGLWMVPPQSAIWIPCQTQHKVTASGPIECYIMFISPQAASALPPNCCTVSISPLLRELLVRAAAFPLLYPEGGLETHLATLLLDEIAIAPTGNLHLPMPTDARLRKIVSMITDTPAERGTIQSWAKRVGLSERTLARLLAQETGMSFGRWRQQLHIMLAVKWLGTGSSVQQVADDLGYESAGSFVTMFRKAIGTSPARYMAQRRGIVA</sequence>